<dbReference type="InterPro" id="IPR000847">
    <property type="entry name" value="LysR_HTH_N"/>
</dbReference>
<accession>A0A919VST0</accession>
<evidence type="ECO:0000256" key="1">
    <source>
        <dbReference type="ARBA" id="ARBA00009437"/>
    </source>
</evidence>
<keyword evidence="5" id="KW-0238">DNA-binding</keyword>
<dbReference type="GO" id="GO:0046872">
    <property type="term" value="F:metal ion binding"/>
    <property type="evidence" value="ECO:0007669"/>
    <property type="project" value="UniProtKB-KW"/>
</dbReference>
<keyword evidence="4" id="KW-0805">Transcription regulation</keyword>
<reference evidence="9" key="1">
    <citation type="submission" date="2021-03" db="EMBL/GenBank/DDBJ databases">
        <title>Whole genome shotgun sequence of Actinoplanes consettensis NBRC 14913.</title>
        <authorList>
            <person name="Komaki H."/>
            <person name="Tamura T."/>
        </authorList>
    </citation>
    <scope>NUCLEOTIDE SEQUENCE</scope>
    <source>
        <strain evidence="9">NBRC 14913</strain>
    </source>
</reference>
<feature type="domain" description="HTH lysR-type" evidence="8">
    <location>
        <begin position="5"/>
        <end position="62"/>
    </location>
</feature>
<dbReference type="PRINTS" id="PR00039">
    <property type="entry name" value="HTHLYSR"/>
</dbReference>
<dbReference type="Pfam" id="PF00126">
    <property type="entry name" value="HTH_1"/>
    <property type="match status" value="1"/>
</dbReference>
<dbReference type="GO" id="GO:0003677">
    <property type="term" value="F:DNA binding"/>
    <property type="evidence" value="ECO:0007669"/>
    <property type="project" value="UniProtKB-KW"/>
</dbReference>
<dbReference type="PROSITE" id="PS50931">
    <property type="entry name" value="HTH_LYSR"/>
    <property type="match status" value="1"/>
</dbReference>
<comment type="caution">
    <text evidence="9">The sequence shown here is derived from an EMBL/GenBank/DDBJ whole genome shotgun (WGS) entry which is preliminary data.</text>
</comment>
<dbReference type="SUPFAM" id="SSF46785">
    <property type="entry name" value="Winged helix' DNA-binding domain"/>
    <property type="match status" value="1"/>
</dbReference>
<proteinExistence type="inferred from homology"/>
<dbReference type="Gene3D" id="3.30.70.360">
    <property type="match status" value="1"/>
</dbReference>
<dbReference type="Gene3D" id="3.40.630.10">
    <property type="entry name" value="Zn peptidases"/>
    <property type="match status" value="1"/>
</dbReference>
<dbReference type="Proteomes" id="UP000680865">
    <property type="component" value="Unassembled WGS sequence"/>
</dbReference>
<dbReference type="InterPro" id="IPR036388">
    <property type="entry name" value="WH-like_DNA-bd_sf"/>
</dbReference>
<evidence type="ECO:0000313" key="9">
    <source>
        <dbReference type="EMBL" id="GIM74517.1"/>
    </source>
</evidence>
<dbReference type="PANTHER" id="PTHR43808">
    <property type="entry name" value="ACETYLORNITHINE DEACETYLASE"/>
    <property type="match status" value="1"/>
</dbReference>
<dbReference type="SUPFAM" id="SSF55031">
    <property type="entry name" value="Bacterial exopeptidase dimerisation domain"/>
    <property type="match status" value="1"/>
</dbReference>
<evidence type="ECO:0000256" key="3">
    <source>
        <dbReference type="ARBA" id="ARBA00022801"/>
    </source>
</evidence>
<dbReference type="InterPro" id="IPR036390">
    <property type="entry name" value="WH_DNA-bd_sf"/>
</dbReference>
<gene>
    <name evidence="9" type="ORF">Aco04nite_40690</name>
</gene>
<evidence type="ECO:0000256" key="7">
    <source>
        <dbReference type="SAM" id="MobiDB-lite"/>
    </source>
</evidence>
<sequence length="640" mass="67422">MAPVLDIVALRSLIGVADCGGFHRAAEVLRISQPAVSQHVRRLEKAVGRPLVTKQGRRTSFTPDGQALIAEARRILTAHDDALRRLAGPSQATFTVGTTEHAADLILPIVTAALTATHPGSAVRFRIDRTARLDEAVARGTLDLAVTMAEVSSAPAAPVGALGLSWYAAPGWTAPPAGEPWPVVAIEDPCLLRRRALDALTGRGLNPFVVCDTGYAAGVTDAVRAGLGVALLADTGTAPAGLAPPPGPAPGRPGRPRPQHPPRHRLHALRNGGRRPARNTGLMAFLDTATRLIAVRSTADRPAELLEALDLVLEEVGPGFTVERFLSNGKPSALVYAGTSRPHFHIVLNAHLDVVPGTDPQFSPAVVDDRLYGRGTHDMKLAALVMAQVFRSVARSVRYPLGLQLVTDEEVGGYDGTAHQIDSGVTADFVVIGEQSALRIVTDSKGILQVRVHSAGVAAHAAYPWLGENALLNLTAGLDRILAHYPVPSAEAWTTTVTVARIETSNRATNQVPSDATAWLDIRFPPEDTAINGRTAAAVATHLSDLAGLPVTVDSFGPPHHASQSSPFVSALREAAVSVGYTGDFLRKHGAADGRFYYAAGTDAVIFGPGGDGQHGPTEYADLATIEPYRQALTAFLQSL</sequence>
<dbReference type="GO" id="GO:0006526">
    <property type="term" value="P:L-arginine biosynthetic process"/>
    <property type="evidence" value="ECO:0007669"/>
    <property type="project" value="TreeGrafter"/>
</dbReference>
<keyword evidence="6" id="KW-0804">Transcription</keyword>
<dbReference type="Pfam" id="PF03466">
    <property type="entry name" value="LysR_substrate"/>
    <property type="match status" value="1"/>
</dbReference>
<dbReference type="Gene3D" id="3.40.190.10">
    <property type="entry name" value="Periplasmic binding protein-like II"/>
    <property type="match status" value="2"/>
</dbReference>
<evidence type="ECO:0000256" key="6">
    <source>
        <dbReference type="ARBA" id="ARBA00023163"/>
    </source>
</evidence>
<evidence type="ECO:0000259" key="8">
    <source>
        <dbReference type="PROSITE" id="PS50931"/>
    </source>
</evidence>
<dbReference type="Gene3D" id="1.10.10.10">
    <property type="entry name" value="Winged helix-like DNA-binding domain superfamily/Winged helix DNA-binding domain"/>
    <property type="match status" value="1"/>
</dbReference>
<dbReference type="AlphaFoldDB" id="A0A919VST0"/>
<dbReference type="GO" id="GO:0003700">
    <property type="term" value="F:DNA-binding transcription factor activity"/>
    <property type="evidence" value="ECO:0007669"/>
    <property type="project" value="InterPro"/>
</dbReference>
<name>A0A919VST0_9ACTN</name>
<keyword evidence="3" id="KW-0378">Hydrolase</keyword>
<keyword evidence="2" id="KW-0479">Metal-binding</keyword>
<dbReference type="InterPro" id="IPR005119">
    <property type="entry name" value="LysR_subst-bd"/>
</dbReference>
<dbReference type="InterPro" id="IPR050072">
    <property type="entry name" value="Peptidase_M20A"/>
</dbReference>
<feature type="region of interest" description="Disordered" evidence="7">
    <location>
        <begin position="238"/>
        <end position="275"/>
    </location>
</feature>
<dbReference type="GO" id="GO:0008777">
    <property type="term" value="F:acetylornithine deacetylase activity"/>
    <property type="evidence" value="ECO:0007669"/>
    <property type="project" value="TreeGrafter"/>
</dbReference>
<protein>
    <recommendedName>
        <fullName evidence="8">HTH lysR-type domain-containing protein</fullName>
    </recommendedName>
</protein>
<feature type="compositionally biased region" description="Basic residues" evidence="7">
    <location>
        <begin position="254"/>
        <end position="275"/>
    </location>
</feature>
<dbReference type="InterPro" id="IPR011650">
    <property type="entry name" value="Peptidase_M20_dimer"/>
</dbReference>
<dbReference type="InterPro" id="IPR036264">
    <property type="entry name" value="Bact_exopeptidase_dim_dom"/>
</dbReference>
<dbReference type="Pfam" id="PF07687">
    <property type="entry name" value="M20_dimer"/>
    <property type="match status" value="1"/>
</dbReference>
<keyword evidence="10" id="KW-1185">Reference proteome</keyword>
<evidence type="ECO:0000256" key="2">
    <source>
        <dbReference type="ARBA" id="ARBA00022723"/>
    </source>
</evidence>
<dbReference type="Pfam" id="PF01546">
    <property type="entry name" value="Peptidase_M20"/>
    <property type="match status" value="1"/>
</dbReference>
<comment type="similarity">
    <text evidence="1">Belongs to the LysR transcriptional regulatory family.</text>
</comment>
<evidence type="ECO:0000256" key="5">
    <source>
        <dbReference type="ARBA" id="ARBA00023125"/>
    </source>
</evidence>
<evidence type="ECO:0000313" key="10">
    <source>
        <dbReference type="Proteomes" id="UP000680865"/>
    </source>
</evidence>
<dbReference type="PANTHER" id="PTHR43808:SF31">
    <property type="entry name" value="N-ACETYL-L-CITRULLINE DEACETYLASE"/>
    <property type="match status" value="1"/>
</dbReference>
<dbReference type="RefSeq" id="WP_212998805.1">
    <property type="nucleotide sequence ID" value="NZ_BAAATW010000015.1"/>
</dbReference>
<dbReference type="EMBL" id="BOQP01000021">
    <property type="protein sequence ID" value="GIM74517.1"/>
    <property type="molecule type" value="Genomic_DNA"/>
</dbReference>
<feature type="compositionally biased region" description="Pro residues" evidence="7">
    <location>
        <begin position="242"/>
        <end position="253"/>
    </location>
</feature>
<dbReference type="SUPFAM" id="SSF53187">
    <property type="entry name" value="Zn-dependent exopeptidases"/>
    <property type="match status" value="1"/>
</dbReference>
<dbReference type="SUPFAM" id="SSF53850">
    <property type="entry name" value="Periplasmic binding protein-like II"/>
    <property type="match status" value="1"/>
</dbReference>
<organism evidence="9 10">
    <name type="scientific">Winogradskya consettensis</name>
    <dbReference type="NCBI Taxonomy" id="113560"/>
    <lineage>
        <taxon>Bacteria</taxon>
        <taxon>Bacillati</taxon>
        <taxon>Actinomycetota</taxon>
        <taxon>Actinomycetes</taxon>
        <taxon>Micromonosporales</taxon>
        <taxon>Micromonosporaceae</taxon>
        <taxon>Winogradskya</taxon>
    </lineage>
</organism>
<dbReference type="InterPro" id="IPR002933">
    <property type="entry name" value="Peptidase_M20"/>
</dbReference>
<evidence type="ECO:0000256" key="4">
    <source>
        <dbReference type="ARBA" id="ARBA00023015"/>
    </source>
</evidence>